<evidence type="ECO:0000313" key="4">
    <source>
        <dbReference type="Proteomes" id="UP000438120"/>
    </source>
</evidence>
<feature type="transmembrane region" description="Helical" evidence="2">
    <location>
        <begin position="7"/>
        <end position="25"/>
    </location>
</feature>
<keyword evidence="4" id="KW-1185">Reference proteome</keyword>
<dbReference type="RefSeq" id="WP_154549029.1">
    <property type="nucleotide sequence ID" value="NZ_VUMX01000018.1"/>
</dbReference>
<comment type="caution">
    <text evidence="3">The sequence shown here is derived from an EMBL/GenBank/DDBJ whole genome shotgun (WGS) entry which is preliminary data.</text>
</comment>
<dbReference type="AlphaFoldDB" id="A0A6A8MF18"/>
<keyword evidence="2" id="KW-1133">Transmembrane helix</keyword>
<feature type="region of interest" description="Disordered" evidence="1">
    <location>
        <begin position="190"/>
        <end position="261"/>
    </location>
</feature>
<keyword evidence="2" id="KW-0472">Membrane</keyword>
<evidence type="ECO:0000313" key="3">
    <source>
        <dbReference type="EMBL" id="MST87419.1"/>
    </source>
</evidence>
<evidence type="ECO:0000256" key="2">
    <source>
        <dbReference type="SAM" id="Phobius"/>
    </source>
</evidence>
<accession>A0A6A8MF18</accession>
<protein>
    <submittedName>
        <fullName evidence="3">Uncharacterized protein</fullName>
    </submittedName>
</protein>
<evidence type="ECO:0000256" key="1">
    <source>
        <dbReference type="SAM" id="MobiDB-lite"/>
    </source>
</evidence>
<feature type="compositionally biased region" description="Low complexity" evidence="1">
    <location>
        <begin position="204"/>
        <end position="240"/>
    </location>
</feature>
<dbReference type="OrthoDB" id="2290618at2"/>
<feature type="compositionally biased region" description="Polar residues" evidence="1">
    <location>
        <begin position="247"/>
        <end position="259"/>
    </location>
</feature>
<name>A0A6A8MF18_9LACO</name>
<keyword evidence="2" id="KW-0812">Transmembrane</keyword>
<sequence length="316" mass="33855">MKRKTLWTIIGIVAVAVLGGGFFYAQHQSSQNHSAAESYLTYMNEGKQAAKSKKYAAAASKFASAYKVKATSEAKHCQSQAESLRDSVHLAKTSTKYASAIVLAQKAKNETAGYSVMTTQAGKLVKTLKGVKDNYDSEIKPLMKKADSSMSRGAYSAAVSTYASILDLPYINEVYYAKVRADVKEDLKEAKEKAKDEDQDEDSSSSSSTSSSKESSASSSSKAASSSKESSKSSSSSSSSQVEGAGQSVNDQVGGQTVTARDVQQIRNQLANLGEDSSGWSPQDLINLFRYANEQGHTTIDSITKDDVKGYLSPKK</sequence>
<proteinExistence type="predicted"/>
<gene>
    <name evidence="3" type="ORF">FYJ62_07175</name>
</gene>
<dbReference type="EMBL" id="VUMX01000018">
    <property type="protein sequence ID" value="MST87419.1"/>
    <property type="molecule type" value="Genomic_DNA"/>
</dbReference>
<organism evidence="3 4">
    <name type="scientific">Lactobacillus porci</name>
    <dbReference type="NCBI Taxonomy" id="2012477"/>
    <lineage>
        <taxon>Bacteria</taxon>
        <taxon>Bacillati</taxon>
        <taxon>Bacillota</taxon>
        <taxon>Bacilli</taxon>
        <taxon>Lactobacillales</taxon>
        <taxon>Lactobacillaceae</taxon>
        <taxon>Lactobacillus</taxon>
    </lineage>
</organism>
<dbReference type="Proteomes" id="UP000438120">
    <property type="component" value="Unassembled WGS sequence"/>
</dbReference>
<reference evidence="3 4" key="1">
    <citation type="submission" date="2019-08" db="EMBL/GenBank/DDBJ databases">
        <title>In-depth cultivation of the pig gut microbiome towards novel bacterial diversity and tailored functional studies.</title>
        <authorList>
            <person name="Wylensek D."/>
            <person name="Hitch T.C.A."/>
            <person name="Clavel T."/>
        </authorList>
    </citation>
    <scope>NUCLEOTIDE SEQUENCE [LARGE SCALE GENOMIC DNA]</scope>
    <source>
        <strain evidence="3 4">Bifido-178-WT-2B</strain>
    </source>
</reference>